<name>A0A9Q3HFF3_9BASI</name>
<dbReference type="PROSITE" id="PS50878">
    <property type="entry name" value="RT_POL"/>
    <property type="match status" value="1"/>
</dbReference>
<dbReference type="SUPFAM" id="SSF56672">
    <property type="entry name" value="DNA/RNA polymerases"/>
    <property type="match status" value="1"/>
</dbReference>
<evidence type="ECO:0000259" key="1">
    <source>
        <dbReference type="PROSITE" id="PS50878"/>
    </source>
</evidence>
<comment type="caution">
    <text evidence="2">The sequence shown here is derived from an EMBL/GenBank/DDBJ whole genome shotgun (WGS) entry which is preliminary data.</text>
</comment>
<dbReference type="InterPro" id="IPR000477">
    <property type="entry name" value="RT_dom"/>
</dbReference>
<proteinExistence type="predicted"/>
<dbReference type="GO" id="GO:0003676">
    <property type="term" value="F:nucleic acid binding"/>
    <property type="evidence" value="ECO:0007669"/>
    <property type="project" value="InterPro"/>
</dbReference>
<dbReference type="Proteomes" id="UP000765509">
    <property type="component" value="Unassembled WGS sequence"/>
</dbReference>
<organism evidence="2 3">
    <name type="scientific">Austropuccinia psidii MF-1</name>
    <dbReference type="NCBI Taxonomy" id="1389203"/>
    <lineage>
        <taxon>Eukaryota</taxon>
        <taxon>Fungi</taxon>
        <taxon>Dikarya</taxon>
        <taxon>Basidiomycota</taxon>
        <taxon>Pucciniomycotina</taxon>
        <taxon>Pucciniomycetes</taxon>
        <taxon>Pucciniales</taxon>
        <taxon>Sphaerophragmiaceae</taxon>
        <taxon>Austropuccinia</taxon>
    </lineage>
</organism>
<dbReference type="OrthoDB" id="412006at2759"/>
<feature type="domain" description="Reverse transcriptase" evidence="1">
    <location>
        <begin position="138"/>
        <end position="412"/>
    </location>
</feature>
<gene>
    <name evidence="2" type="ORF">O181_043168</name>
</gene>
<dbReference type="Pfam" id="PF00078">
    <property type="entry name" value="RVT_1"/>
    <property type="match status" value="1"/>
</dbReference>
<dbReference type="CDD" id="cd09276">
    <property type="entry name" value="Rnase_HI_RT_non_LTR"/>
    <property type="match status" value="1"/>
</dbReference>
<dbReference type="SUPFAM" id="SSF53098">
    <property type="entry name" value="Ribonuclease H-like"/>
    <property type="match status" value="1"/>
</dbReference>
<protein>
    <recommendedName>
        <fullName evidence="1">Reverse transcriptase domain-containing protein</fullName>
    </recommendedName>
</protein>
<reference evidence="2" key="1">
    <citation type="submission" date="2021-03" db="EMBL/GenBank/DDBJ databases">
        <title>Draft genome sequence of rust myrtle Austropuccinia psidii MF-1, a brazilian biotype.</title>
        <authorList>
            <person name="Quecine M.C."/>
            <person name="Pachon D.M.R."/>
            <person name="Bonatelli M.L."/>
            <person name="Correr F.H."/>
            <person name="Franceschini L.M."/>
            <person name="Leite T.F."/>
            <person name="Margarido G.R.A."/>
            <person name="Almeida C.A."/>
            <person name="Ferrarezi J.A."/>
            <person name="Labate C.A."/>
        </authorList>
    </citation>
    <scope>NUCLEOTIDE SEQUENCE</scope>
    <source>
        <strain evidence="2">MF-1</strain>
    </source>
</reference>
<dbReference type="Gene3D" id="3.30.420.10">
    <property type="entry name" value="Ribonuclease H-like superfamily/Ribonuclease H"/>
    <property type="match status" value="1"/>
</dbReference>
<sequence length="919" mass="105670">MNTNKTKAWWDKKILNLIVKERNRARRWMLLTRSTEANNCYQQWQQVFKIKVKELKRNHWQTFLATNRPNHAFDAFGFTKTVESGEVQPLKNTEVDEIRTNIKQLPNKKSPGPDGIPNELIKIACNLIVNKLADLFNNCLTLGHFQTSWKRASTIIIQKTNKSNYSDPLVYRPIALLNTLSKLFERILNNRVMHWAHKAGAIAEGHFGGRRGCNIEEAMILLDSWIKERWRKGKVVAGLFLDVKSAYPAVHREKLVQILTQKQAPNYIIAIIGSFLQFRQTELRLDNYKSQMRLLERGLPQGSPLSVTLYLLYNSELLDMNLGPDEPNQLSIGYVDNITHLFAADTTLEAMLGIEDLGRRTIEWGRKMGSEFNKKKTKFMLFNSPEEEQRQANFGEEQLSPSEDTRWLGIKLDSKLTYMKHIETIKSRTDTTLAQIKRISRKYFGISMKDTRTQIKVILYTRTLFGSILWLTTSTLSKIKPIFEKTYNKAARMVMGSLKSTPIIFLKRDSQLKSILATHIVRAHNMILQLAIKEETHPSKTRVLRELYEEARSYPSSIHKLINWDSIANNTSPGPELINPFPTKPSRKLLSIRNMGATKEEAEKKVKQLVSNRNSQDLLIFTDGLDIPDKGKGAAAVAVPLRLIITRHITNTTPATSFEAELVGIKLAIELIRRELYARRDKGEQMGEVHILCVNQAALRKVADPTKPSTGQHLYLPTSNKLISLSQLIPIHLTWCPGHMGIEGNEKAGSKAKKAAYNPSAQRQTIPPSKAKIKQRILNENKPEHFTPEENKWLWVKSCPRKFNKELNSQEKAVTSTINQLCSERVVLNTYLNRIGARGDPLCDKCNQIESVRHFLSHCRRYKAQRKRMKTDLQHNKIRFKSNDMRGILDNPRAIPHITRFILDSNRFEHLQLYRKQNQ</sequence>
<evidence type="ECO:0000313" key="3">
    <source>
        <dbReference type="Proteomes" id="UP000765509"/>
    </source>
</evidence>
<dbReference type="InterPro" id="IPR012337">
    <property type="entry name" value="RNaseH-like_sf"/>
</dbReference>
<dbReference type="InterPro" id="IPR036397">
    <property type="entry name" value="RNaseH_sf"/>
</dbReference>
<dbReference type="AlphaFoldDB" id="A0A9Q3HFF3"/>
<dbReference type="InterPro" id="IPR043502">
    <property type="entry name" value="DNA/RNA_pol_sf"/>
</dbReference>
<dbReference type="CDD" id="cd01650">
    <property type="entry name" value="RT_nLTR_like"/>
    <property type="match status" value="1"/>
</dbReference>
<keyword evidence="3" id="KW-1185">Reference proteome</keyword>
<evidence type="ECO:0000313" key="2">
    <source>
        <dbReference type="EMBL" id="MBW0503453.1"/>
    </source>
</evidence>
<dbReference type="EMBL" id="AVOT02017395">
    <property type="protein sequence ID" value="MBW0503453.1"/>
    <property type="molecule type" value="Genomic_DNA"/>
</dbReference>
<accession>A0A9Q3HFF3</accession>
<dbReference type="PANTHER" id="PTHR33481">
    <property type="entry name" value="REVERSE TRANSCRIPTASE"/>
    <property type="match status" value="1"/>
</dbReference>
<dbReference type="PANTHER" id="PTHR33481:SF1">
    <property type="entry name" value="ENDONUCLEASE_EXONUCLEASE_PHOSPHATASE DOMAIN-CONTAINING PROTEIN-RELATED"/>
    <property type="match status" value="1"/>
</dbReference>